<name>A0AAD9MGM4_PROWI</name>
<proteinExistence type="predicted"/>
<protein>
    <submittedName>
        <fullName evidence="2">Uncharacterized protein</fullName>
    </submittedName>
</protein>
<reference evidence="2" key="1">
    <citation type="submission" date="2021-01" db="EMBL/GenBank/DDBJ databases">
        <authorList>
            <person name="Eckstrom K.M.E."/>
        </authorList>
    </citation>
    <scope>NUCLEOTIDE SEQUENCE</scope>
    <source>
        <strain evidence="2">UVCC 0001</strain>
    </source>
</reference>
<sequence>MGTEIVTLLLDSPDDAGDVQTVCLGSSAPTAMCLRRDEKVLYLGLQDGSILSMHVNDKALLATSGALEPNLPVWNEATLLDSAALQQERESKAGAEEKLAAMEARHEYDMKLRDAAVAELAAEVAAAQALVTAERERRCVGRQEEEEALAAQHTVGAKILQRLEDENRRLTQDLVDAQASWKERMEEAEVSAAARLAESEQRMQTLQKALQEAGVVQQETTQKAQADRAQALERLERAWREKLAAAQRHHDACRAELESALDKAHGSLGAATLKAAHEASQRQALSEQITKLTAQLASLQACVI</sequence>
<dbReference type="AlphaFoldDB" id="A0AAD9MGM4"/>
<evidence type="ECO:0000313" key="2">
    <source>
        <dbReference type="EMBL" id="KAK2075557.1"/>
    </source>
</evidence>
<keyword evidence="3" id="KW-1185">Reference proteome</keyword>
<dbReference type="EMBL" id="JASFZW010000014">
    <property type="protein sequence ID" value="KAK2075557.1"/>
    <property type="molecule type" value="Genomic_DNA"/>
</dbReference>
<gene>
    <name evidence="2" type="ORF">QBZ16_001665</name>
</gene>
<keyword evidence="1" id="KW-0175">Coiled coil</keyword>
<feature type="coiled-coil region" evidence="1">
    <location>
        <begin position="85"/>
        <end position="302"/>
    </location>
</feature>
<accession>A0AAD9MGM4</accession>
<comment type="caution">
    <text evidence="2">The sequence shown here is derived from an EMBL/GenBank/DDBJ whole genome shotgun (WGS) entry which is preliminary data.</text>
</comment>
<evidence type="ECO:0000313" key="3">
    <source>
        <dbReference type="Proteomes" id="UP001255856"/>
    </source>
</evidence>
<organism evidence="2 3">
    <name type="scientific">Prototheca wickerhamii</name>
    <dbReference type="NCBI Taxonomy" id="3111"/>
    <lineage>
        <taxon>Eukaryota</taxon>
        <taxon>Viridiplantae</taxon>
        <taxon>Chlorophyta</taxon>
        <taxon>core chlorophytes</taxon>
        <taxon>Trebouxiophyceae</taxon>
        <taxon>Chlorellales</taxon>
        <taxon>Chlorellaceae</taxon>
        <taxon>Prototheca</taxon>
    </lineage>
</organism>
<evidence type="ECO:0000256" key="1">
    <source>
        <dbReference type="SAM" id="Coils"/>
    </source>
</evidence>
<dbReference type="Proteomes" id="UP001255856">
    <property type="component" value="Unassembled WGS sequence"/>
</dbReference>